<dbReference type="AlphaFoldDB" id="A0A6S6W2D5"/>
<name>A0A6S6W2D5_9PLEO</name>
<protein>
    <submittedName>
        <fullName evidence="1">Uncharacterized protein</fullName>
    </submittedName>
</protein>
<evidence type="ECO:0000313" key="1">
    <source>
        <dbReference type="EMBL" id="CAE7174271.1"/>
    </source>
</evidence>
<reference evidence="1" key="1">
    <citation type="submission" date="2021-02" db="EMBL/GenBank/DDBJ databases">
        <authorList>
            <person name="Syme A R."/>
            <person name="Syme A R."/>
            <person name="Moolhuijzen P."/>
        </authorList>
    </citation>
    <scope>NUCLEOTIDE SEQUENCE</scope>
    <source>
        <strain evidence="1">W1-1</strain>
    </source>
</reference>
<sequence>MVQFLSILGFALASFIVVATAIPTPQGVLGEQLYYISVNRLKESWNNCGLITLKGYKCTANPFTLIYSYC</sequence>
<evidence type="ECO:0000313" key="2">
    <source>
        <dbReference type="Proteomes" id="UP000472372"/>
    </source>
</evidence>
<organism evidence="1 2">
    <name type="scientific">Pyrenophora teres f. teres</name>
    <dbReference type="NCBI Taxonomy" id="97479"/>
    <lineage>
        <taxon>Eukaryota</taxon>
        <taxon>Fungi</taxon>
        <taxon>Dikarya</taxon>
        <taxon>Ascomycota</taxon>
        <taxon>Pezizomycotina</taxon>
        <taxon>Dothideomycetes</taxon>
        <taxon>Pleosporomycetidae</taxon>
        <taxon>Pleosporales</taxon>
        <taxon>Pleosporineae</taxon>
        <taxon>Pleosporaceae</taxon>
        <taxon>Pyrenophora</taxon>
    </lineage>
</organism>
<accession>A0A6S6W2D5</accession>
<dbReference type="Proteomes" id="UP000472372">
    <property type="component" value="Chromosome 5"/>
</dbReference>
<gene>
    <name evidence="1" type="ORF">PTTW11_05600</name>
</gene>
<proteinExistence type="predicted"/>
<dbReference type="EMBL" id="HG992981">
    <property type="protein sequence ID" value="CAE7174271.1"/>
    <property type="molecule type" value="Genomic_DNA"/>
</dbReference>